<evidence type="ECO:0000259" key="7">
    <source>
        <dbReference type="Pfam" id="PF02803"/>
    </source>
</evidence>
<dbReference type="Proteomes" id="UP001235874">
    <property type="component" value="Chromosome"/>
</dbReference>
<name>A0AAJ6HNM6_9ACTN</name>
<accession>A0AAJ6HNM6</accession>
<dbReference type="InterPro" id="IPR020616">
    <property type="entry name" value="Thiolase_N"/>
</dbReference>
<dbReference type="InterPro" id="IPR016039">
    <property type="entry name" value="Thiolase-like"/>
</dbReference>
<dbReference type="NCBIfam" id="NF005889">
    <property type="entry name" value="PRK07850.1"/>
    <property type="match status" value="1"/>
</dbReference>
<dbReference type="Gene3D" id="3.40.47.10">
    <property type="match status" value="2"/>
</dbReference>
<feature type="domain" description="Thiolase C-terminal" evidence="7">
    <location>
        <begin position="271"/>
        <end position="391"/>
    </location>
</feature>
<organism evidence="8 9">
    <name type="scientific">Micromonospora profundi</name>
    <dbReference type="NCBI Taxonomy" id="1420889"/>
    <lineage>
        <taxon>Bacteria</taxon>
        <taxon>Bacillati</taxon>
        <taxon>Actinomycetota</taxon>
        <taxon>Actinomycetes</taxon>
        <taxon>Micromonosporales</taxon>
        <taxon>Micromonosporaceae</taxon>
        <taxon>Micromonospora</taxon>
    </lineage>
</organism>
<keyword evidence="2 5" id="KW-0808">Transferase</keyword>
<dbReference type="PROSITE" id="PS00737">
    <property type="entry name" value="THIOLASE_2"/>
    <property type="match status" value="1"/>
</dbReference>
<evidence type="ECO:0000256" key="5">
    <source>
        <dbReference type="RuleBase" id="RU003557"/>
    </source>
</evidence>
<dbReference type="InterPro" id="IPR002155">
    <property type="entry name" value="Thiolase"/>
</dbReference>
<dbReference type="RefSeq" id="WP_306270785.1">
    <property type="nucleotide sequence ID" value="NZ_CP130472.1"/>
</dbReference>
<dbReference type="KEGG" id="mprn:Q3V37_18240"/>
<evidence type="ECO:0000313" key="9">
    <source>
        <dbReference type="Proteomes" id="UP001235874"/>
    </source>
</evidence>
<evidence type="ECO:0000256" key="3">
    <source>
        <dbReference type="ARBA" id="ARBA00023315"/>
    </source>
</evidence>
<dbReference type="EMBL" id="CP130472">
    <property type="protein sequence ID" value="WLS43347.1"/>
    <property type="molecule type" value="Genomic_DNA"/>
</dbReference>
<evidence type="ECO:0000313" key="8">
    <source>
        <dbReference type="EMBL" id="WLS43347.1"/>
    </source>
</evidence>
<dbReference type="AlphaFoldDB" id="A0AAJ6HNM6"/>
<keyword evidence="9" id="KW-1185">Reference proteome</keyword>
<evidence type="ECO:0000256" key="1">
    <source>
        <dbReference type="ARBA" id="ARBA00010982"/>
    </source>
</evidence>
<dbReference type="SUPFAM" id="SSF53901">
    <property type="entry name" value="Thiolase-like"/>
    <property type="match status" value="2"/>
</dbReference>
<keyword evidence="3 5" id="KW-0012">Acyltransferase</keyword>
<feature type="active site" description="Proton acceptor" evidence="4">
    <location>
        <position position="379"/>
    </location>
</feature>
<feature type="domain" description="Thiolase N-terminal" evidence="6">
    <location>
        <begin position="9"/>
        <end position="262"/>
    </location>
</feature>
<dbReference type="PIRSF" id="PIRSF000429">
    <property type="entry name" value="Ac-CoA_Ac_transf"/>
    <property type="match status" value="1"/>
</dbReference>
<feature type="active site" description="Proton acceptor" evidence="4">
    <location>
        <position position="349"/>
    </location>
</feature>
<comment type="similarity">
    <text evidence="1 5">Belongs to the thiolase-like superfamily. Thiolase family.</text>
</comment>
<dbReference type="PANTHER" id="PTHR43365:SF1">
    <property type="entry name" value="ACETYL-COA C-ACYLTRANSFERASE"/>
    <property type="match status" value="1"/>
</dbReference>
<dbReference type="Pfam" id="PF02803">
    <property type="entry name" value="Thiolase_C"/>
    <property type="match status" value="1"/>
</dbReference>
<dbReference type="InterPro" id="IPR020613">
    <property type="entry name" value="Thiolase_CS"/>
</dbReference>
<dbReference type="GO" id="GO:0016747">
    <property type="term" value="F:acyltransferase activity, transferring groups other than amino-acyl groups"/>
    <property type="evidence" value="ECO:0007669"/>
    <property type="project" value="InterPro"/>
</dbReference>
<dbReference type="NCBIfam" id="TIGR01930">
    <property type="entry name" value="AcCoA-C-Actrans"/>
    <property type="match status" value="1"/>
</dbReference>
<evidence type="ECO:0000256" key="2">
    <source>
        <dbReference type="ARBA" id="ARBA00022679"/>
    </source>
</evidence>
<evidence type="ECO:0000256" key="4">
    <source>
        <dbReference type="PIRSR" id="PIRSR000429-1"/>
    </source>
</evidence>
<dbReference type="InterPro" id="IPR020617">
    <property type="entry name" value="Thiolase_C"/>
</dbReference>
<reference evidence="8 9" key="1">
    <citation type="submission" date="2023-07" db="EMBL/GenBank/DDBJ databases">
        <title>Micromonospora profundi TRM 95458 converts glycerol to a new osmotic compound.</title>
        <authorList>
            <person name="Lu D."/>
        </authorList>
    </citation>
    <scope>NUCLEOTIDE SEQUENCE [LARGE SCALE GENOMIC DNA]</scope>
    <source>
        <strain evidence="8 9">TRM95458</strain>
    </source>
</reference>
<protein>
    <submittedName>
        <fullName evidence="8">Steroid 3-ketoacyl-CoA thiolase</fullName>
    </submittedName>
</protein>
<dbReference type="CDD" id="cd00751">
    <property type="entry name" value="thiolase"/>
    <property type="match status" value="1"/>
</dbReference>
<dbReference type="Pfam" id="PF00108">
    <property type="entry name" value="Thiolase_N"/>
    <property type="match status" value="1"/>
</dbReference>
<proteinExistence type="inferred from homology"/>
<evidence type="ECO:0000259" key="6">
    <source>
        <dbReference type="Pfam" id="PF00108"/>
    </source>
</evidence>
<sequence>MASGERLPVMVAATRTPIGRRGGALASLKAVELLRHVLLAVLDETGTDPSDVEQIIGGCVTQSGEQSLNVTRNAWLSTGHDPAVGCTTVDVSCGSAHQANHLVAALIAAGEIDVGIACGVESMSRVPVGTNLYQGPGHYKTADYPWDDPPQAQFGGAERIARREGITRADADAYGLESQRRAAAAWADGRFTEEVTPVRAPVLNGDGRPTGAVRLVERDEGLRPTTAAGLAALAPTIEGGVHTAGTTSQISDGASAVLWMSQGRARAAGLRPRARISHQVVTGADPYYLLDGPVAATGRLLARAGCKINDIDLYEVNEAFAGVVLTWQAAYGADPERVNPNGGAIALGHPLGSTGTRLLVTALHELERSGRESALITMCCGGSLGTASLLQRL</sequence>
<feature type="active site" description="Acyl-thioester intermediate" evidence="4">
    <location>
        <position position="93"/>
    </location>
</feature>
<gene>
    <name evidence="8" type="ORF">Q3V37_18240</name>
</gene>
<dbReference type="PANTHER" id="PTHR43365">
    <property type="entry name" value="BLR7806 PROTEIN"/>
    <property type="match status" value="1"/>
</dbReference>